<proteinExistence type="predicted"/>
<evidence type="ECO:0000259" key="1">
    <source>
        <dbReference type="Pfam" id="PF08885"/>
    </source>
</evidence>
<dbReference type="Pfam" id="PF08885">
    <property type="entry name" value="GSCFA"/>
    <property type="match status" value="1"/>
</dbReference>
<comment type="caution">
    <text evidence="2">The sequence shown here is derived from an EMBL/GenBank/DDBJ whole genome shotgun (WGS) entry which is preliminary data.</text>
</comment>
<sequence>MVESITEVWRQERLHVAPEGQEPKIVGSAFYRGETCQFNPYHGDHAAPGFAERFLLQGWTPTTRFISSGTRITTFGSCFAQHINAHLKMIGFDTARDRDGGVYISLMGEGLVNVHSLLQQFEWALEDTAPPTGLWHGFKAESFGYDEAVRQRTREIFLSTDVFILTFGVSEIWYDEMTKGVFWRAVPMAHFDASRHKFRVASFAETRAAMERILDLIRKHVPEARVVMTVSPVPLVATFRPVSCITANSASKAIIRAALDEVQRERGDERLFYFPAYDAITTLFPQPFVEDGRHFHDFVVPAIMRLFEAFFCDTPLTREAAEAHLRAARLDCVRTLRDHPLYREAY</sequence>
<evidence type="ECO:0000313" key="2">
    <source>
        <dbReference type="EMBL" id="NVN10177.1"/>
    </source>
</evidence>
<gene>
    <name evidence="2" type="ORF">HUK84_03270</name>
</gene>
<accession>A0A7Y7M4P1</accession>
<evidence type="ECO:0000313" key="3">
    <source>
        <dbReference type="Proteomes" id="UP000534870"/>
    </source>
</evidence>
<feature type="domain" description="GSCFA" evidence="1">
    <location>
        <begin position="71"/>
        <end position="307"/>
    </location>
</feature>
<name>A0A7Y7M4P1_9PROT</name>
<dbReference type="AlphaFoldDB" id="A0A7Y7M4P1"/>
<dbReference type="SUPFAM" id="SSF52266">
    <property type="entry name" value="SGNH hydrolase"/>
    <property type="match status" value="1"/>
</dbReference>
<organism evidence="2 3">
    <name type="scientific">Nguyenibacter vanlangensis</name>
    <dbReference type="NCBI Taxonomy" id="1216886"/>
    <lineage>
        <taxon>Bacteria</taxon>
        <taxon>Pseudomonadati</taxon>
        <taxon>Pseudomonadota</taxon>
        <taxon>Alphaproteobacteria</taxon>
        <taxon>Acetobacterales</taxon>
        <taxon>Acetobacteraceae</taxon>
        <taxon>Nguyenibacter</taxon>
    </lineage>
</organism>
<dbReference type="Proteomes" id="UP000534870">
    <property type="component" value="Unassembled WGS sequence"/>
</dbReference>
<dbReference type="EMBL" id="JABXXP010000021">
    <property type="protein sequence ID" value="NVN10177.1"/>
    <property type="molecule type" value="Genomic_DNA"/>
</dbReference>
<protein>
    <submittedName>
        <fullName evidence="2">GSCFA domain-containing protein</fullName>
    </submittedName>
</protein>
<dbReference type="RefSeq" id="WP_176638961.1">
    <property type="nucleotide sequence ID" value="NZ_JABXXP010000021.1"/>
</dbReference>
<dbReference type="InterPro" id="IPR014982">
    <property type="entry name" value="GSCFA"/>
</dbReference>
<reference evidence="2 3" key="1">
    <citation type="submission" date="2020-06" db="EMBL/GenBank/DDBJ databases">
        <title>Description of novel acetic acid bacteria.</title>
        <authorList>
            <person name="Sombolestani A."/>
        </authorList>
    </citation>
    <scope>NUCLEOTIDE SEQUENCE [LARGE SCALE GENOMIC DNA]</scope>
    <source>
        <strain evidence="2 3">LMG 31431</strain>
    </source>
</reference>